<protein>
    <submittedName>
        <fullName evidence="8">Lipopolysaccharide biosynthesis protein</fullName>
    </submittedName>
</protein>
<comment type="subcellular location">
    <subcellularLocation>
        <location evidence="1">Cell membrane</location>
        <topology evidence="1">Multi-pass membrane protein</topology>
    </subcellularLocation>
</comment>
<feature type="transmembrane region" description="Helical" evidence="7">
    <location>
        <begin position="161"/>
        <end position="193"/>
    </location>
</feature>
<gene>
    <name evidence="8" type="ORF">QGN17_20025</name>
</gene>
<evidence type="ECO:0000256" key="6">
    <source>
        <dbReference type="ARBA" id="ARBA00023136"/>
    </source>
</evidence>
<dbReference type="PANTHER" id="PTHR30250:SF10">
    <property type="entry name" value="LIPOPOLYSACCHARIDE BIOSYNTHESIS PROTEIN WZXC"/>
    <property type="match status" value="1"/>
</dbReference>
<evidence type="ECO:0000256" key="5">
    <source>
        <dbReference type="ARBA" id="ARBA00022989"/>
    </source>
</evidence>
<accession>A0ABT6N7E3</accession>
<dbReference type="CDD" id="cd13127">
    <property type="entry name" value="MATE_tuaB_like"/>
    <property type="match status" value="1"/>
</dbReference>
<dbReference type="Proteomes" id="UP001160625">
    <property type="component" value="Unassembled WGS sequence"/>
</dbReference>
<evidence type="ECO:0000256" key="7">
    <source>
        <dbReference type="SAM" id="Phobius"/>
    </source>
</evidence>
<evidence type="ECO:0000256" key="1">
    <source>
        <dbReference type="ARBA" id="ARBA00004651"/>
    </source>
</evidence>
<proteinExistence type="inferred from homology"/>
<feature type="transmembrane region" description="Helical" evidence="7">
    <location>
        <begin position="461"/>
        <end position="481"/>
    </location>
</feature>
<feature type="transmembrane region" description="Helical" evidence="7">
    <location>
        <begin position="33"/>
        <end position="51"/>
    </location>
</feature>
<feature type="transmembrane region" description="Helical" evidence="7">
    <location>
        <begin position="213"/>
        <end position="237"/>
    </location>
</feature>
<dbReference type="InterPro" id="IPR050833">
    <property type="entry name" value="Poly_Biosynth_Transport"/>
</dbReference>
<sequence length="497" mass="52784">MSAIREGQESAESGGEMTARIRSAVIWRSGSQMIGQLVMWGSTFLVLRLLTPGDYGLFAMTQVVIGLAQLLNGYSFASSLVQAEQLDTRRASQVFGMLIMMNFGMAAVQFLMAPLAAAYFHQPALTLMLRVQCLLHLTTPFIVVPQALLSRNIDFRTQARANLAAALSGAIAGPVCALAGFGVWTLVIAPIVMFWTRAILLQTLGHWWIRPRFALAGAGAMFGYGGMVLVSDVLWFVQNQADTFIAGRRFDAHMLGLYSEGLFLTQLFINKFVPALNEVAFPAYARMQSDRSSVAWSFAKALSIIMVAAMPCFIGLAATAEPLVLTVMGPKWAEAVPLVRLLAFAMPFTTLHVLYPPATNALGKPKIAAITSAAGAAVLPVAFAVGVGYGPIGMAAAWVVSMPLLVLLSSSLSLPVLGLSWARLGQAVLPPLAAALAMGAVVTGIDHLLPPMAAPLRLASLVPVGVVAYAGFVLLFARDIVRQALAMVRGRGKPAAA</sequence>
<dbReference type="RefSeq" id="WP_281046374.1">
    <property type="nucleotide sequence ID" value="NZ_JARYGZ010000006.1"/>
</dbReference>
<evidence type="ECO:0000256" key="4">
    <source>
        <dbReference type="ARBA" id="ARBA00022692"/>
    </source>
</evidence>
<evidence type="ECO:0000313" key="9">
    <source>
        <dbReference type="Proteomes" id="UP001160625"/>
    </source>
</evidence>
<organism evidence="8 9">
    <name type="scientific">Sphingomonas oryzagri</name>
    <dbReference type="NCBI Taxonomy" id="3042314"/>
    <lineage>
        <taxon>Bacteria</taxon>
        <taxon>Pseudomonadati</taxon>
        <taxon>Pseudomonadota</taxon>
        <taxon>Alphaproteobacteria</taxon>
        <taxon>Sphingomonadales</taxon>
        <taxon>Sphingomonadaceae</taxon>
        <taxon>Sphingomonas</taxon>
    </lineage>
</organism>
<feature type="transmembrane region" description="Helical" evidence="7">
    <location>
        <begin position="294"/>
        <end position="318"/>
    </location>
</feature>
<feature type="transmembrane region" description="Helical" evidence="7">
    <location>
        <begin position="395"/>
        <end position="417"/>
    </location>
</feature>
<comment type="similarity">
    <text evidence="2">Belongs to the polysaccharide synthase family.</text>
</comment>
<feature type="transmembrane region" description="Helical" evidence="7">
    <location>
        <begin position="338"/>
        <end position="355"/>
    </location>
</feature>
<dbReference type="Pfam" id="PF13440">
    <property type="entry name" value="Polysacc_synt_3"/>
    <property type="match status" value="1"/>
</dbReference>
<evidence type="ECO:0000256" key="3">
    <source>
        <dbReference type="ARBA" id="ARBA00022475"/>
    </source>
</evidence>
<name>A0ABT6N7E3_9SPHN</name>
<keyword evidence="9" id="KW-1185">Reference proteome</keyword>
<dbReference type="PANTHER" id="PTHR30250">
    <property type="entry name" value="PST FAMILY PREDICTED COLANIC ACID TRANSPORTER"/>
    <property type="match status" value="1"/>
</dbReference>
<comment type="caution">
    <text evidence="8">The sequence shown here is derived from an EMBL/GenBank/DDBJ whole genome shotgun (WGS) entry which is preliminary data.</text>
</comment>
<evidence type="ECO:0000256" key="2">
    <source>
        <dbReference type="ARBA" id="ARBA00007430"/>
    </source>
</evidence>
<feature type="transmembrane region" description="Helical" evidence="7">
    <location>
        <begin position="127"/>
        <end position="149"/>
    </location>
</feature>
<evidence type="ECO:0000313" key="8">
    <source>
        <dbReference type="EMBL" id="MDH7641032.1"/>
    </source>
</evidence>
<dbReference type="EMBL" id="JARYGZ010000006">
    <property type="protein sequence ID" value="MDH7641032.1"/>
    <property type="molecule type" value="Genomic_DNA"/>
</dbReference>
<keyword evidence="3" id="KW-1003">Cell membrane</keyword>
<keyword evidence="5 7" id="KW-1133">Transmembrane helix</keyword>
<keyword evidence="6 7" id="KW-0472">Membrane</keyword>
<reference evidence="8" key="1">
    <citation type="submission" date="2023-04" db="EMBL/GenBank/DDBJ databases">
        <title>Sphingomonas sp. MAHUQ-71 isolated from rice field.</title>
        <authorList>
            <person name="Huq M.A."/>
        </authorList>
    </citation>
    <scope>NUCLEOTIDE SEQUENCE</scope>
    <source>
        <strain evidence="8">MAHUQ-71</strain>
    </source>
</reference>
<feature type="transmembrane region" description="Helical" evidence="7">
    <location>
        <begin position="98"/>
        <end position="121"/>
    </location>
</feature>
<feature type="transmembrane region" description="Helical" evidence="7">
    <location>
        <begin position="367"/>
        <end position="389"/>
    </location>
</feature>
<keyword evidence="4 7" id="KW-0812">Transmembrane</keyword>
<feature type="transmembrane region" description="Helical" evidence="7">
    <location>
        <begin position="429"/>
        <end position="449"/>
    </location>
</feature>
<feature type="transmembrane region" description="Helical" evidence="7">
    <location>
        <begin position="57"/>
        <end position="77"/>
    </location>
</feature>